<evidence type="ECO:0000256" key="5">
    <source>
        <dbReference type="ARBA" id="ARBA00023136"/>
    </source>
</evidence>
<proteinExistence type="predicted"/>
<feature type="transmembrane region" description="Helical" evidence="6">
    <location>
        <begin position="443"/>
        <end position="467"/>
    </location>
</feature>
<dbReference type="AlphaFoldDB" id="A0A6J7DER7"/>
<keyword evidence="2" id="KW-1003">Cell membrane</keyword>
<name>A0A6J7DER7_9ZZZZ</name>
<feature type="transmembrane region" description="Helical" evidence="6">
    <location>
        <begin position="278"/>
        <end position="295"/>
    </location>
</feature>
<dbReference type="NCBIfam" id="TIGR00360">
    <property type="entry name" value="ComEC_N-term"/>
    <property type="match status" value="1"/>
</dbReference>
<sequence>MTLSVAAVVLWGLLALVATVNEIPSWLLLALGGALFAIAIFLPDRKRALAALLGAALALSGLSFWLQSQINKPDWLVDYSASNAKAVVVVEVLNRPKAISTDFGNNPIYGVAVRLQEINEESVSGRGYLIYSEAKLVRGNVIEVEASFEDAGRNARDAFLLKPKGEITIVSEPLGQLALFNDLRANYVALLSGVTPDAKVLVAGLAMGETADLSEELEEQMRSVSLTHLVAVSGANCAIVVGMVYLICVRLRLGRTVRTVVSLTSLVGYVMLVGPDPSVLRAAVMTASVIVMVSLGRRTWALNALAIAAIILLIADPWLAVEYGFGLSVLATSGILLLAPAMTEKLATKMPLPLALGLSVTMSAQLLCLPLLVQLQPGLPTYSVVANLLAGPMVAPVTVLGIFAVILTPITPWLVGPITWLASLGTFLIESVAIFFAELPIVYFPWVTGLSATILSSLLILMVSAWLRSNLPRLRQASVAGLVIVAVATLSVPAASEILPGGWPLRDWEVVACDVGQGDALVIKSLGRVAVVDVGKDEELIDNCLTELGVGAIDLLVLTHFDFDHVGGLTGALGGRAVSHAIVSGFPDDRPATKSSLDQLKEIGTQVIIAEPTISGSLGEFDWRVLAPTKTASEAKDSNDASVTMVLRSSKFDLVLLGDLGAEGQERVSKSVMQVIGSSVKPLILKVSHHGSNDQSANFHEQLKPDLALISVGSENGYGHPGKQALQILGSVGAQVLRTDLLGAIAISSSGGELQWSATGR</sequence>
<evidence type="ECO:0000256" key="2">
    <source>
        <dbReference type="ARBA" id="ARBA00022475"/>
    </source>
</evidence>
<dbReference type="InterPro" id="IPR004477">
    <property type="entry name" value="ComEC_N"/>
</dbReference>
<dbReference type="PANTHER" id="PTHR30619:SF1">
    <property type="entry name" value="RECOMBINATION PROTEIN 2"/>
    <property type="match status" value="1"/>
</dbReference>
<dbReference type="EMBL" id="CAFBLL010000084">
    <property type="protein sequence ID" value="CAB4866919.1"/>
    <property type="molecule type" value="Genomic_DNA"/>
</dbReference>
<feature type="domain" description="Metallo-beta-lactamase" evidence="7">
    <location>
        <begin position="517"/>
        <end position="714"/>
    </location>
</feature>
<dbReference type="InterPro" id="IPR036866">
    <property type="entry name" value="RibonucZ/Hydroxyglut_hydro"/>
</dbReference>
<feature type="transmembrane region" description="Helical" evidence="6">
    <location>
        <begin position="414"/>
        <end position="437"/>
    </location>
</feature>
<keyword evidence="3 6" id="KW-0812">Transmembrane</keyword>
<feature type="transmembrane region" description="Helical" evidence="6">
    <location>
        <begin position="325"/>
        <end position="342"/>
    </location>
</feature>
<feature type="transmembrane region" description="Helical" evidence="6">
    <location>
        <begin position="49"/>
        <end position="66"/>
    </location>
</feature>
<dbReference type="Gene3D" id="3.60.15.10">
    <property type="entry name" value="Ribonuclease Z/Hydroxyacylglutathione hydrolase-like"/>
    <property type="match status" value="1"/>
</dbReference>
<feature type="transmembrane region" description="Helical" evidence="6">
    <location>
        <begin position="226"/>
        <end position="249"/>
    </location>
</feature>
<keyword evidence="4 6" id="KW-1133">Transmembrane helix</keyword>
<dbReference type="InterPro" id="IPR001279">
    <property type="entry name" value="Metallo-B-lactamas"/>
</dbReference>
<dbReference type="GO" id="GO:0005886">
    <property type="term" value="C:plasma membrane"/>
    <property type="evidence" value="ECO:0007669"/>
    <property type="project" value="UniProtKB-SubCell"/>
</dbReference>
<accession>A0A6J7DER7</accession>
<dbReference type="SUPFAM" id="SSF56281">
    <property type="entry name" value="Metallo-hydrolase/oxidoreductase"/>
    <property type="match status" value="1"/>
</dbReference>
<feature type="transmembrane region" description="Helical" evidence="6">
    <location>
        <begin position="354"/>
        <end position="373"/>
    </location>
</feature>
<feature type="transmembrane region" description="Helical" evidence="6">
    <location>
        <begin position="385"/>
        <end position="407"/>
    </location>
</feature>
<organism evidence="8">
    <name type="scientific">freshwater metagenome</name>
    <dbReference type="NCBI Taxonomy" id="449393"/>
    <lineage>
        <taxon>unclassified sequences</taxon>
        <taxon>metagenomes</taxon>
        <taxon>ecological metagenomes</taxon>
    </lineage>
</organism>
<evidence type="ECO:0000313" key="8">
    <source>
        <dbReference type="EMBL" id="CAB4866919.1"/>
    </source>
</evidence>
<dbReference type="Pfam" id="PF00753">
    <property type="entry name" value="Lactamase_B"/>
    <property type="match status" value="1"/>
</dbReference>
<feature type="transmembrane region" description="Helical" evidence="6">
    <location>
        <begin position="25"/>
        <end position="42"/>
    </location>
</feature>
<comment type="subcellular location">
    <subcellularLocation>
        <location evidence="1">Cell membrane</location>
        <topology evidence="1">Multi-pass membrane protein</topology>
    </subcellularLocation>
</comment>
<dbReference type="Pfam" id="PF03772">
    <property type="entry name" value="Competence"/>
    <property type="match status" value="1"/>
</dbReference>
<evidence type="ECO:0000256" key="1">
    <source>
        <dbReference type="ARBA" id="ARBA00004651"/>
    </source>
</evidence>
<feature type="transmembrane region" description="Helical" evidence="6">
    <location>
        <begin position="300"/>
        <end position="319"/>
    </location>
</feature>
<evidence type="ECO:0000256" key="3">
    <source>
        <dbReference type="ARBA" id="ARBA00022692"/>
    </source>
</evidence>
<gene>
    <name evidence="8" type="ORF">UFOPK3389_00513</name>
</gene>
<protein>
    <submittedName>
        <fullName evidence="8">Unannotated protein</fullName>
    </submittedName>
</protein>
<dbReference type="PANTHER" id="PTHR30619">
    <property type="entry name" value="DNA INTERNALIZATION/COMPETENCE PROTEIN COMEC/REC2"/>
    <property type="match status" value="1"/>
</dbReference>
<evidence type="ECO:0000259" key="7">
    <source>
        <dbReference type="SMART" id="SM00849"/>
    </source>
</evidence>
<keyword evidence="5 6" id="KW-0472">Membrane</keyword>
<feature type="transmembrane region" description="Helical" evidence="6">
    <location>
        <begin position="479"/>
        <end position="496"/>
    </location>
</feature>
<evidence type="ECO:0000256" key="6">
    <source>
        <dbReference type="SAM" id="Phobius"/>
    </source>
</evidence>
<reference evidence="8" key="1">
    <citation type="submission" date="2020-05" db="EMBL/GenBank/DDBJ databases">
        <authorList>
            <person name="Chiriac C."/>
            <person name="Salcher M."/>
            <person name="Ghai R."/>
            <person name="Kavagutti S V."/>
        </authorList>
    </citation>
    <scope>NUCLEOTIDE SEQUENCE</scope>
</reference>
<dbReference type="SMART" id="SM00849">
    <property type="entry name" value="Lactamase_B"/>
    <property type="match status" value="1"/>
</dbReference>
<dbReference type="InterPro" id="IPR052159">
    <property type="entry name" value="Competence_DNA_uptake"/>
</dbReference>
<evidence type="ECO:0000256" key="4">
    <source>
        <dbReference type="ARBA" id="ARBA00022989"/>
    </source>
</evidence>
<feature type="transmembrane region" description="Helical" evidence="6">
    <location>
        <begin position="256"/>
        <end position="272"/>
    </location>
</feature>